<sequence>MSNPVNESATTAGRLPAGDAYRLAVNHSQRVKRLKILLPIGAFIVSLAFIGVSVVRAYLPENLKIASAKIENGKVVMEKPAIAGRNEDGISYSMRAERALQDIKNPNIIALETIAAAVPLNDKIIAKVQALSGIFDRSADLLNMDQPFTIKLSTGIDASFQSANLDIKGGSMATDKPVAIKANEASIVAQSLKITDKGRIITFQGAVRVNVEPSAIRKTGN</sequence>
<accession>A0A7Y0AX43</accession>
<gene>
    <name evidence="2" type="ORF">HHL25_13280</name>
</gene>
<dbReference type="InterPro" id="IPR010664">
    <property type="entry name" value="LipoPS_assembly_LptC-rel"/>
</dbReference>
<feature type="transmembrane region" description="Helical" evidence="1">
    <location>
        <begin position="36"/>
        <end position="59"/>
    </location>
</feature>
<keyword evidence="1" id="KW-0472">Membrane</keyword>
<keyword evidence="3" id="KW-1185">Reference proteome</keyword>
<organism evidence="2 3">
    <name type="scientific">Rhizobium terricola</name>
    <dbReference type="NCBI Taxonomy" id="2728849"/>
    <lineage>
        <taxon>Bacteria</taxon>
        <taxon>Pseudomonadati</taxon>
        <taxon>Pseudomonadota</taxon>
        <taxon>Alphaproteobacteria</taxon>
        <taxon>Hyphomicrobiales</taxon>
        <taxon>Rhizobiaceae</taxon>
        <taxon>Rhizobium/Agrobacterium group</taxon>
        <taxon>Rhizobium</taxon>
    </lineage>
</organism>
<proteinExistence type="predicted"/>
<dbReference type="RefSeq" id="WP_169591472.1">
    <property type="nucleotide sequence ID" value="NZ_JABBGK010000002.1"/>
</dbReference>
<keyword evidence="1" id="KW-0812">Transmembrane</keyword>
<dbReference type="AlphaFoldDB" id="A0A7Y0AX43"/>
<dbReference type="EMBL" id="JABBGK010000002">
    <property type="protein sequence ID" value="NML75098.1"/>
    <property type="molecule type" value="Genomic_DNA"/>
</dbReference>
<evidence type="ECO:0000313" key="2">
    <source>
        <dbReference type="EMBL" id="NML75098.1"/>
    </source>
</evidence>
<keyword evidence="1" id="KW-1133">Transmembrane helix</keyword>
<evidence type="ECO:0000313" key="3">
    <source>
        <dbReference type="Proteomes" id="UP000541470"/>
    </source>
</evidence>
<protein>
    <submittedName>
        <fullName evidence="2">LPS export ABC transporter periplasmic protein LptC</fullName>
    </submittedName>
</protein>
<name>A0A7Y0AX43_9HYPH</name>
<dbReference type="Pfam" id="PF06835">
    <property type="entry name" value="LptC"/>
    <property type="match status" value="1"/>
</dbReference>
<dbReference type="Proteomes" id="UP000541470">
    <property type="component" value="Unassembled WGS sequence"/>
</dbReference>
<comment type="caution">
    <text evidence="2">The sequence shown here is derived from an EMBL/GenBank/DDBJ whole genome shotgun (WGS) entry which is preliminary data.</text>
</comment>
<evidence type="ECO:0000256" key="1">
    <source>
        <dbReference type="SAM" id="Phobius"/>
    </source>
</evidence>
<reference evidence="2 3" key="1">
    <citation type="submission" date="2020-04" db="EMBL/GenBank/DDBJ databases">
        <title>Rhizobium sp. S-51 isolated from soil.</title>
        <authorList>
            <person name="Dahal R.H."/>
        </authorList>
    </citation>
    <scope>NUCLEOTIDE SEQUENCE [LARGE SCALE GENOMIC DNA]</scope>
    <source>
        <strain evidence="2 3">S-51</strain>
    </source>
</reference>